<evidence type="ECO:0000313" key="3">
    <source>
        <dbReference type="Proteomes" id="UP000515934"/>
    </source>
</evidence>
<evidence type="ECO:0000313" key="2">
    <source>
        <dbReference type="EMBL" id="QNN62127.1"/>
    </source>
</evidence>
<gene>
    <name evidence="2" type="ORF">H9L06_07445</name>
</gene>
<dbReference type="KEGG" id="ldn:H9L06_07445"/>
<name>A0A7G9S2Q2_9MICO</name>
<accession>A0A7G9S2Q2</accession>
<keyword evidence="1" id="KW-0812">Transmembrane</keyword>
<proteinExistence type="predicted"/>
<dbReference type="EMBL" id="CP060716">
    <property type="protein sequence ID" value="QNN62127.1"/>
    <property type="molecule type" value="Genomic_DNA"/>
</dbReference>
<feature type="transmembrane region" description="Helical" evidence="1">
    <location>
        <begin position="241"/>
        <end position="262"/>
    </location>
</feature>
<dbReference type="AlphaFoldDB" id="A0A7G9S2Q2"/>
<dbReference type="Proteomes" id="UP000515934">
    <property type="component" value="Chromosome"/>
</dbReference>
<sequence>MIRTLFAQEFRITRKWLFTSVGIALLVALAAFALAMFIGALPLILGVFAIGIITPMVMGILVASYWRTMYGSEGYFTMSLPVRGRTLYAVKVAYGLLAVLVSAVITVLATLAGVLLFYRSLGASSAEVFEEIGKLIDVFGLGVFWFLVVCIVTQLAFTVIAGATIMSVGAEGKFNHLGFGAPVIGAIIFYVIMQIVSFASMLFIPFGLKIDEAGAGPIVAQGMWSDFVASVTNPDAGDPGVIGLGIVPVSIVLAIVLAWWGARSVDRRTSLR</sequence>
<organism evidence="2 3">
    <name type="scientific">Leucobacter denitrificans</name>
    <dbReference type="NCBI Taxonomy" id="683042"/>
    <lineage>
        <taxon>Bacteria</taxon>
        <taxon>Bacillati</taxon>
        <taxon>Actinomycetota</taxon>
        <taxon>Actinomycetes</taxon>
        <taxon>Micrococcales</taxon>
        <taxon>Microbacteriaceae</taxon>
        <taxon>Leucobacter</taxon>
    </lineage>
</organism>
<keyword evidence="1" id="KW-0472">Membrane</keyword>
<feature type="transmembrane region" description="Helical" evidence="1">
    <location>
        <begin position="44"/>
        <end position="66"/>
    </location>
</feature>
<keyword evidence="1" id="KW-1133">Transmembrane helix</keyword>
<evidence type="ECO:0000256" key="1">
    <source>
        <dbReference type="SAM" id="Phobius"/>
    </source>
</evidence>
<feature type="transmembrane region" description="Helical" evidence="1">
    <location>
        <begin position="177"/>
        <end position="204"/>
    </location>
</feature>
<keyword evidence="3" id="KW-1185">Reference proteome</keyword>
<feature type="transmembrane region" description="Helical" evidence="1">
    <location>
        <begin position="16"/>
        <end position="38"/>
    </location>
</feature>
<reference evidence="2 3" key="1">
    <citation type="submission" date="2020-08" db="EMBL/GenBank/DDBJ databases">
        <title>Genome sequence of Leucobacter denitrificans KACC 14055T.</title>
        <authorList>
            <person name="Hyun D.-W."/>
            <person name="Bae J.-W."/>
        </authorList>
    </citation>
    <scope>NUCLEOTIDE SEQUENCE [LARGE SCALE GENOMIC DNA]</scope>
    <source>
        <strain evidence="2 3">KACC 14055</strain>
    </source>
</reference>
<protein>
    <recommendedName>
        <fullName evidence="4">ABC transporter permease</fullName>
    </recommendedName>
</protein>
<evidence type="ECO:0008006" key="4">
    <source>
        <dbReference type="Google" id="ProtNLM"/>
    </source>
</evidence>
<feature type="transmembrane region" description="Helical" evidence="1">
    <location>
        <begin position="87"/>
        <end position="118"/>
    </location>
</feature>
<feature type="transmembrane region" description="Helical" evidence="1">
    <location>
        <begin position="138"/>
        <end position="165"/>
    </location>
</feature>
<dbReference type="RefSeq" id="WP_187554598.1">
    <property type="nucleotide sequence ID" value="NZ_CP060716.1"/>
</dbReference>